<reference evidence="2 3" key="1">
    <citation type="submission" date="2018-11" db="EMBL/GenBank/DDBJ databases">
        <authorList>
            <person name="Li F."/>
        </authorList>
    </citation>
    <scope>NUCLEOTIDE SEQUENCE [LARGE SCALE GENOMIC DNA]</scope>
    <source>
        <strain evidence="2 3">Gsoil 818</strain>
    </source>
</reference>
<dbReference type="AlphaFoldDB" id="A0A3N0GZ38"/>
<feature type="domain" description="Gcp-like" evidence="1">
    <location>
        <begin position="77"/>
        <end position="189"/>
    </location>
</feature>
<sequence length="255" mass="26907">MAGLRPARRARRGALRVVVAARLDAPRYAVFEQARGGSARSRNLGPVLLAFDTATPQVTVALHDGDRVVAEYTAAESMRHGEMLAPGIAEVLARAGALAQDVTAIAVGVGPGPFTGLRVGLVTARTMAMALDIPVYGVCSLDVLAAEAVDGGLTDFLVATDARRKEVYVASYAEGWRASGPEVVKPADAATDAIVVGRGATLYPESFPNAHGPEAPSAAVLCDVVVRERYELLDPEPLYLRRPDTMEPHQPKKVS</sequence>
<gene>
    <name evidence="2" type="primary">tsaB</name>
    <name evidence="2" type="ORF">EFL26_00180</name>
</gene>
<evidence type="ECO:0000313" key="3">
    <source>
        <dbReference type="Proteomes" id="UP000279994"/>
    </source>
</evidence>
<dbReference type="Pfam" id="PF00814">
    <property type="entry name" value="TsaD"/>
    <property type="match status" value="1"/>
</dbReference>
<dbReference type="InterPro" id="IPR022496">
    <property type="entry name" value="T6A_TsaB"/>
</dbReference>
<dbReference type="InterPro" id="IPR043129">
    <property type="entry name" value="ATPase_NBD"/>
</dbReference>
<dbReference type="NCBIfam" id="TIGR03725">
    <property type="entry name" value="T6A_YeaZ"/>
    <property type="match status" value="1"/>
</dbReference>
<dbReference type="GO" id="GO:0002949">
    <property type="term" value="P:tRNA threonylcarbamoyladenosine modification"/>
    <property type="evidence" value="ECO:0007669"/>
    <property type="project" value="InterPro"/>
</dbReference>
<dbReference type="PANTHER" id="PTHR11735">
    <property type="entry name" value="TRNA N6-ADENOSINE THREONYLCARBAMOYLTRANSFERASE"/>
    <property type="match status" value="1"/>
</dbReference>
<keyword evidence="3" id="KW-1185">Reference proteome</keyword>
<dbReference type="CDD" id="cd24032">
    <property type="entry name" value="ASKHA_NBD_TsaB"/>
    <property type="match status" value="1"/>
</dbReference>
<organism evidence="2 3">
    <name type="scientific">Nocardioides pocheonensis</name>
    <dbReference type="NCBI Taxonomy" id="661485"/>
    <lineage>
        <taxon>Bacteria</taxon>
        <taxon>Bacillati</taxon>
        <taxon>Actinomycetota</taxon>
        <taxon>Actinomycetes</taxon>
        <taxon>Propionibacteriales</taxon>
        <taxon>Nocardioidaceae</taxon>
        <taxon>Nocardioides</taxon>
    </lineage>
</organism>
<dbReference type="EMBL" id="RJSF01000002">
    <property type="protein sequence ID" value="RNM17727.1"/>
    <property type="molecule type" value="Genomic_DNA"/>
</dbReference>
<name>A0A3N0GZ38_9ACTN</name>
<dbReference type="InterPro" id="IPR000905">
    <property type="entry name" value="Gcp-like_dom"/>
</dbReference>
<dbReference type="OrthoDB" id="9809995at2"/>
<dbReference type="GO" id="GO:0005829">
    <property type="term" value="C:cytosol"/>
    <property type="evidence" value="ECO:0007669"/>
    <property type="project" value="TreeGrafter"/>
</dbReference>
<protein>
    <submittedName>
        <fullName evidence="2">tRNA (Adenosine(37)-N6)-threonylcarbamoyltransferase complex dimerization subunit type 1 TsaB</fullName>
    </submittedName>
</protein>
<accession>A0A3N0GZ38</accession>
<keyword evidence="2" id="KW-0808">Transferase</keyword>
<dbReference type="GO" id="GO:0016740">
    <property type="term" value="F:transferase activity"/>
    <property type="evidence" value="ECO:0007669"/>
    <property type="project" value="UniProtKB-KW"/>
</dbReference>
<evidence type="ECO:0000259" key="1">
    <source>
        <dbReference type="Pfam" id="PF00814"/>
    </source>
</evidence>
<dbReference type="Proteomes" id="UP000279994">
    <property type="component" value="Unassembled WGS sequence"/>
</dbReference>
<dbReference type="SUPFAM" id="SSF53067">
    <property type="entry name" value="Actin-like ATPase domain"/>
    <property type="match status" value="2"/>
</dbReference>
<evidence type="ECO:0000313" key="2">
    <source>
        <dbReference type="EMBL" id="RNM17727.1"/>
    </source>
</evidence>
<dbReference type="PANTHER" id="PTHR11735:SF11">
    <property type="entry name" value="TRNA THREONYLCARBAMOYLADENOSINE BIOSYNTHESIS PROTEIN TSAB"/>
    <property type="match status" value="1"/>
</dbReference>
<dbReference type="Gene3D" id="3.30.420.40">
    <property type="match status" value="2"/>
</dbReference>
<proteinExistence type="predicted"/>
<comment type="caution">
    <text evidence="2">The sequence shown here is derived from an EMBL/GenBank/DDBJ whole genome shotgun (WGS) entry which is preliminary data.</text>
</comment>